<dbReference type="EnsemblMetazoa" id="GPAI046034-RA">
    <property type="protein sequence ID" value="GPAI046034-PA"/>
    <property type="gene ID" value="GPAI046034"/>
</dbReference>
<sequence length="166" mass="19555">MLNLNKFKCFRNLTTTANTQQQLQQQRQSQHSKTRNSCFNFTKLSRHLKVDRHPYTMLTLVLVVMAIGLCTDTVLGNPTQRQHQQQQQHQHTNTVRVQQCREGCLEKFQIKGVLLVPLNWTTVYFEIYVFAAFVPINIFVMMKEIMQRTPLKTIDIIINETKEMEK</sequence>
<dbReference type="VEuPathDB" id="VectorBase:GPAI046034"/>
<organism evidence="2 3">
    <name type="scientific">Glossina pallidipes</name>
    <name type="common">Tsetse fly</name>
    <dbReference type="NCBI Taxonomy" id="7398"/>
    <lineage>
        <taxon>Eukaryota</taxon>
        <taxon>Metazoa</taxon>
        <taxon>Ecdysozoa</taxon>
        <taxon>Arthropoda</taxon>
        <taxon>Hexapoda</taxon>
        <taxon>Insecta</taxon>
        <taxon>Pterygota</taxon>
        <taxon>Neoptera</taxon>
        <taxon>Endopterygota</taxon>
        <taxon>Diptera</taxon>
        <taxon>Brachycera</taxon>
        <taxon>Muscomorpha</taxon>
        <taxon>Hippoboscoidea</taxon>
        <taxon>Glossinidae</taxon>
        <taxon>Glossina</taxon>
    </lineage>
</organism>
<dbReference type="Proteomes" id="UP000092445">
    <property type="component" value="Unassembled WGS sequence"/>
</dbReference>
<dbReference type="AlphaFoldDB" id="A0A1B0AHL5"/>
<evidence type="ECO:0000313" key="2">
    <source>
        <dbReference type="EnsemblMetazoa" id="GPAI046034-PA"/>
    </source>
</evidence>
<reference evidence="3" key="1">
    <citation type="submission" date="2014-03" db="EMBL/GenBank/DDBJ databases">
        <authorList>
            <person name="Aksoy S."/>
            <person name="Warren W."/>
            <person name="Wilson R.K."/>
        </authorList>
    </citation>
    <scope>NUCLEOTIDE SEQUENCE [LARGE SCALE GENOMIC DNA]</scope>
    <source>
        <strain evidence="3">IAEA</strain>
    </source>
</reference>
<evidence type="ECO:0000313" key="3">
    <source>
        <dbReference type="Proteomes" id="UP000092445"/>
    </source>
</evidence>
<reference evidence="2" key="2">
    <citation type="submission" date="2020-05" db="UniProtKB">
        <authorList>
            <consortium name="EnsemblMetazoa"/>
        </authorList>
    </citation>
    <scope>IDENTIFICATION</scope>
    <source>
        <strain evidence="2">IAEA</strain>
    </source>
</reference>
<proteinExistence type="predicted"/>
<evidence type="ECO:0000256" key="1">
    <source>
        <dbReference type="SAM" id="Phobius"/>
    </source>
</evidence>
<keyword evidence="3" id="KW-1185">Reference proteome</keyword>
<keyword evidence="1" id="KW-0812">Transmembrane</keyword>
<protein>
    <submittedName>
        <fullName evidence="2">Uncharacterized protein</fullName>
    </submittedName>
</protein>
<name>A0A1B0AHL5_GLOPL</name>
<feature type="transmembrane region" description="Helical" evidence="1">
    <location>
        <begin position="55"/>
        <end position="75"/>
    </location>
</feature>
<keyword evidence="1" id="KW-0472">Membrane</keyword>
<accession>A0A1B0AHL5</accession>
<keyword evidence="1" id="KW-1133">Transmembrane helix</keyword>
<feature type="transmembrane region" description="Helical" evidence="1">
    <location>
        <begin position="123"/>
        <end position="142"/>
    </location>
</feature>